<dbReference type="STRING" id="182217.HCW_08295"/>
<dbReference type="CDD" id="cd08493">
    <property type="entry name" value="PBP2_DppA_like"/>
    <property type="match status" value="1"/>
</dbReference>
<dbReference type="SUPFAM" id="SSF53850">
    <property type="entry name" value="Periplasmic binding protein-like II"/>
    <property type="match status" value="1"/>
</dbReference>
<dbReference type="RefSeq" id="WP_014661779.1">
    <property type="nucleotide sequence ID" value="NC_017737.1"/>
</dbReference>
<gene>
    <name evidence="4" type="ordered locus">HCW_08295</name>
</gene>
<dbReference type="KEGG" id="hce:HCW_08295"/>
<dbReference type="InterPro" id="IPR000914">
    <property type="entry name" value="SBP_5_dom"/>
</dbReference>
<keyword evidence="5" id="KW-1185">Reference proteome</keyword>
<dbReference type="Pfam" id="PF00496">
    <property type="entry name" value="SBP_bac_5"/>
    <property type="match status" value="1"/>
</dbReference>
<dbReference type="GO" id="GO:0030288">
    <property type="term" value="C:outer membrane-bounded periplasmic space"/>
    <property type="evidence" value="ECO:0007669"/>
    <property type="project" value="UniProtKB-ARBA"/>
</dbReference>
<dbReference type="InterPro" id="IPR030678">
    <property type="entry name" value="Peptide/Ni-bd"/>
</dbReference>
<evidence type="ECO:0000256" key="1">
    <source>
        <dbReference type="ARBA" id="ARBA00005695"/>
    </source>
</evidence>
<evidence type="ECO:0000259" key="3">
    <source>
        <dbReference type="Pfam" id="PF00496"/>
    </source>
</evidence>
<evidence type="ECO:0000313" key="4">
    <source>
        <dbReference type="EMBL" id="AFI04916.1"/>
    </source>
</evidence>
<dbReference type="GO" id="GO:0043190">
    <property type="term" value="C:ATP-binding cassette (ABC) transporter complex"/>
    <property type="evidence" value="ECO:0007669"/>
    <property type="project" value="InterPro"/>
</dbReference>
<dbReference type="PIRSF" id="PIRSF002741">
    <property type="entry name" value="MppA"/>
    <property type="match status" value="1"/>
</dbReference>
<feature type="domain" description="Solute-binding protein family 5" evidence="3">
    <location>
        <begin position="92"/>
        <end position="463"/>
    </location>
</feature>
<dbReference type="HOGENOM" id="CLU_017028_7_0_7"/>
<dbReference type="InterPro" id="IPR039424">
    <property type="entry name" value="SBP_5"/>
</dbReference>
<evidence type="ECO:0000256" key="2">
    <source>
        <dbReference type="ARBA" id="ARBA00022729"/>
    </source>
</evidence>
<dbReference type="Gene3D" id="3.10.105.10">
    <property type="entry name" value="Dipeptide-binding Protein, Domain 3"/>
    <property type="match status" value="1"/>
</dbReference>
<reference evidence="5" key="1">
    <citation type="submission" date="2012-04" db="EMBL/GenBank/DDBJ databases">
        <title>Complete genome sequence of Helicobacter cetorum strain MIT 00-7128.</title>
        <authorList>
            <person name="Kersulyte D."/>
            <person name="Berg D.E."/>
        </authorList>
    </citation>
    <scope>NUCLEOTIDE SEQUENCE [LARGE SCALE GENOMIC DNA]</scope>
    <source>
        <strain evidence="5">MIT 00-7128</strain>
    </source>
</reference>
<evidence type="ECO:0000313" key="5">
    <source>
        <dbReference type="Proteomes" id="UP000005010"/>
    </source>
</evidence>
<dbReference type="eggNOG" id="COG0747">
    <property type="taxonomic scope" value="Bacteria"/>
</dbReference>
<dbReference type="PANTHER" id="PTHR30290:SF38">
    <property type="entry name" value="D,D-DIPEPTIDE-BINDING PERIPLASMIC PROTEIN DDPA-RELATED"/>
    <property type="match status" value="1"/>
</dbReference>
<dbReference type="Gene3D" id="3.40.190.10">
    <property type="entry name" value="Periplasmic binding protein-like II"/>
    <property type="match status" value="1"/>
</dbReference>
<accession>I0EPP7</accession>
<dbReference type="PANTHER" id="PTHR30290">
    <property type="entry name" value="PERIPLASMIC BINDING COMPONENT OF ABC TRANSPORTER"/>
    <property type="match status" value="1"/>
</dbReference>
<dbReference type="Proteomes" id="UP000005010">
    <property type="component" value="Chromosome"/>
</dbReference>
<keyword evidence="2" id="KW-0732">Signal</keyword>
<dbReference type="EMBL" id="CP003479">
    <property type="protein sequence ID" value="AFI04916.1"/>
    <property type="molecule type" value="Genomic_DNA"/>
</dbReference>
<name>I0EPP7_HELC0</name>
<sequence>MYGAFLKVLNLFFFLFFGAFWGFLSATSSLSQSNEQNDTPPLYKERYGGTLIYARASDSQALDPALVVDAESFSVIGNVYETLVRFKYGTTELEPSLAKSWEISKDALVYTFHLRKGVYFHTTKYWNKKVELKAKDVVFSFERQMKNAKTYYKNKSYKYWQGMGMDNLIASIKALDDYTIQITLKHKESPFLADLGMDFLGIVSKDYADYLAKNQRQDELAKKPIGTGPFKLAMWMKDEKIVLLRNEDYWDRKAYLDRVVFRVVPNASIRALALRTSEVSMISAPNPNEVASLAQLPHVVVDKATALFVTWLSLNLKKPPFDKALVRQAINHAIDANAYIKVVYEGYAKQAINPIPLGMWSYNESIQPYEFDIQKAKDLLKKAGFEKGFSTTLYTASKYNKKGAEFIQASLAKIGIKVKIEFLEWGAYLKKVSMGEYFMSFSGWMADTPDPDNFLYLLWSKQSALELPTQNVAFYESEEFSKLVTKAKEVIDKQERTKLYQKAQEVFHKDAPWVGLAYPYTIVPHLKNVKGYKPTGVSVHRFYEVYLENKKGL</sequence>
<proteinExistence type="inferred from homology"/>
<dbReference type="AlphaFoldDB" id="I0EPP7"/>
<dbReference type="Gene3D" id="3.90.76.10">
    <property type="entry name" value="Dipeptide-binding Protein, Domain 1"/>
    <property type="match status" value="1"/>
</dbReference>
<dbReference type="GO" id="GO:0015833">
    <property type="term" value="P:peptide transport"/>
    <property type="evidence" value="ECO:0007669"/>
    <property type="project" value="TreeGrafter"/>
</dbReference>
<comment type="similarity">
    <text evidence="1">Belongs to the bacterial solute-binding protein 5 family.</text>
</comment>
<organism evidence="4 5">
    <name type="scientific">Helicobacter cetorum (strain ATCC BAA-429 / MIT 00-7128)</name>
    <dbReference type="NCBI Taxonomy" id="182217"/>
    <lineage>
        <taxon>Bacteria</taxon>
        <taxon>Pseudomonadati</taxon>
        <taxon>Campylobacterota</taxon>
        <taxon>Epsilonproteobacteria</taxon>
        <taxon>Campylobacterales</taxon>
        <taxon>Helicobacteraceae</taxon>
        <taxon>Helicobacter</taxon>
    </lineage>
</organism>
<dbReference type="GO" id="GO:1904680">
    <property type="term" value="F:peptide transmembrane transporter activity"/>
    <property type="evidence" value="ECO:0007669"/>
    <property type="project" value="TreeGrafter"/>
</dbReference>
<dbReference type="PATRIC" id="fig|182217.3.peg.1762"/>
<protein>
    <submittedName>
        <fullName evidence="4">Periplasmic dipeptide transport substrate-binding protein</fullName>
    </submittedName>
</protein>